<proteinExistence type="predicted"/>
<name>A0ACB7C914_9ASCO</name>
<accession>A0ACB7C914</accession>
<dbReference type="EMBL" id="JABTEG010000010">
    <property type="protein sequence ID" value="KAG4304171.1"/>
    <property type="molecule type" value="Genomic_DNA"/>
</dbReference>
<gene>
    <name evidence="1" type="ORF">PORY_002352</name>
</gene>
<sequence length="1241" mass="144714">MLNVYPGIPLASYHAFSTTIYNNITLAAYVSGTSVPIFVNGRKIIQILSLDTALTAVSIDGKSGKVNIKWGLELKFSINNEIISTLSWGNNEILIGGTHLHLYSLNVDKEEKVWSQKLSHPVIFALISPDSTLIATISEADHFIKIWKKPTLHKSAKSIKFVYLPHPKPITSMKWKQKQDNDQTINNILYSMSQDTILRIWTQENILDSYIFQLSYSINIRENAYLFKMPSNDLGKNSSCLIIDNNILALFIHYMPENISYKEIDKLIDIKNKDSDICLAFDENGQMWIFAISFCHYKNSKKIELIPISSTKKSNIYIPIYLKHIEYFAIPKNKKNKISVNLYFLHFGENIDLYQMNFLDLMNPSSEKYEFKFKIRWTGHKDSIESLLKFPNSNILLSKAYDKTTIIWEINHFNKLINLEKSQNFKLEECPTHISIISEKNIIILNSKNISVLEIGKKYTNTIATCNKIPHDTVLCFTYLRIPSNLSENSFTNNMYFLAITTTKNLWIWKISPNIQKEQNKGNIYIEKFQKISLPYKNDIHLVVLINPIKHSLYSQKDLFITISITGELKIWSRRISENGKLYILPNDKSLETKIVKPRIMREFSKKLAIICQKGKELTIWNIEFLDFSEIEEYRYCFSKESEIYNLDWTHTKNSQLILAIGFKYKIILVCETRYKYDNKKWNLFRSLDISGEPHSLTNNSIQNLVFLEDITLVIASKNQLFLYEASSNINTSNILYYEDEENIASVSKNTLPFGAILPVYHPCFLEQLLLEGDMEIVKTILTNLYKTIYSFEKINITNEDKIHIQDSFLGIPIEKFLKKKNYEKNIHNRNHPNYYNQLFNVEEIETTDKIIFDTVLSKIDNYLLSYTIINLNSSEQRHLISLIKCIKNIEFHKHSIDTNGIRYYLFFLKSIYLSDNEIGTNMLIKDALWALHSNSQKTLLYLIHQEYKKNLDYIQIRNCCCFFWLKNKEDIKLQMETIAHTRYITNNKNPEFCSLFYIALKKKHILLRLWKMATGHSNQKTMVNFLSNNFSETRWKIAAQKNAYVLLGKHHYGLLNLFILHDLTLLEYAAAFFLLSDRLQDAVNVCIKNLRDISLAIAISRVYEGDDGETFKNLLIAHVIPNAIKINDRWLTCWAFWMLGKKDLSMKSLILPLSSLSKENFEITTPINSKKNIAEDPALIILYKELKNKTMQLFKKKLVISQCQEFKFILYITRLYTYIGCDIIALNLVQGWNFTDSFSG</sequence>
<comment type="caution">
    <text evidence="1">The sequence shown here is derived from an EMBL/GenBank/DDBJ whole genome shotgun (WGS) entry which is preliminary data.</text>
</comment>
<reference evidence="1 2" key="1">
    <citation type="journal article" date="2021" name="Commun. Biol.">
        <title>Genomic insights into the host specific adaptation of the Pneumocystis genus.</title>
        <authorList>
            <person name="Cisse O.H."/>
            <person name="Ma L."/>
            <person name="Dekker J.P."/>
            <person name="Khil P.P."/>
            <person name="Youn J.-H."/>
            <person name="Brenchley J.M."/>
            <person name="Blair R."/>
            <person name="Pahar B."/>
            <person name="Chabe M."/>
            <person name="Van Rompay K.K.A."/>
            <person name="Keesler R."/>
            <person name="Sukura A."/>
            <person name="Hirsch V."/>
            <person name="Kutty G."/>
            <person name="Liu Y."/>
            <person name="Peng L."/>
            <person name="Chen J."/>
            <person name="Song J."/>
            <person name="Weissenbacher-Lang C."/>
            <person name="Xu J."/>
            <person name="Upham N.S."/>
            <person name="Stajich J.E."/>
            <person name="Cuomo C.A."/>
            <person name="Cushion M.T."/>
            <person name="Kovacs J.A."/>
        </authorList>
    </citation>
    <scope>NUCLEOTIDE SEQUENCE [LARGE SCALE GENOMIC DNA]</scope>
    <source>
        <strain evidence="1 2">RABM</strain>
    </source>
</reference>
<evidence type="ECO:0000313" key="2">
    <source>
        <dbReference type="Proteomes" id="UP000768646"/>
    </source>
</evidence>
<protein>
    <submittedName>
        <fullName evidence="1">Uncharacterized protein</fullName>
    </submittedName>
</protein>
<dbReference type="Proteomes" id="UP000768646">
    <property type="component" value="Unassembled WGS sequence"/>
</dbReference>
<evidence type="ECO:0000313" key="1">
    <source>
        <dbReference type="EMBL" id="KAG4304171.1"/>
    </source>
</evidence>
<organism evidence="1 2">
    <name type="scientific">Pneumocystis oryctolagi</name>
    <dbReference type="NCBI Taxonomy" id="42067"/>
    <lineage>
        <taxon>Eukaryota</taxon>
        <taxon>Fungi</taxon>
        <taxon>Dikarya</taxon>
        <taxon>Ascomycota</taxon>
        <taxon>Taphrinomycotina</taxon>
        <taxon>Pneumocystomycetes</taxon>
        <taxon>Pneumocystaceae</taxon>
        <taxon>Pneumocystis</taxon>
    </lineage>
</organism>
<keyword evidence="2" id="KW-1185">Reference proteome</keyword>